<dbReference type="OMA" id="RAWGACI"/>
<accession>A0A8D2Q6E9</accession>
<dbReference type="PRINTS" id="PR01352">
    <property type="entry name" value="GHRHRECEPTOR"/>
</dbReference>
<comment type="similarity">
    <text evidence="2">Belongs to the G-protein coupled receptor 2 family.</text>
</comment>
<dbReference type="SUPFAM" id="SSF111418">
    <property type="entry name" value="Hormone receptor domain"/>
    <property type="match status" value="1"/>
</dbReference>
<feature type="transmembrane region" description="Helical" evidence="11">
    <location>
        <begin position="118"/>
        <end position="140"/>
    </location>
</feature>
<name>A0A8D2Q6E9_VARKO</name>
<organism evidence="14 15">
    <name type="scientific">Varanus komodoensis</name>
    <name type="common">Komodo dragon</name>
    <dbReference type="NCBI Taxonomy" id="61221"/>
    <lineage>
        <taxon>Eukaryota</taxon>
        <taxon>Metazoa</taxon>
        <taxon>Chordata</taxon>
        <taxon>Craniata</taxon>
        <taxon>Vertebrata</taxon>
        <taxon>Euteleostomi</taxon>
        <taxon>Lepidosauria</taxon>
        <taxon>Squamata</taxon>
        <taxon>Bifurcata</taxon>
        <taxon>Unidentata</taxon>
        <taxon>Episquamata</taxon>
        <taxon>Toxicofera</taxon>
        <taxon>Anguimorpha</taxon>
        <taxon>Paleoanguimorpha</taxon>
        <taxon>Varanoidea</taxon>
        <taxon>Varanidae</taxon>
        <taxon>Varanus</taxon>
    </lineage>
</organism>
<dbReference type="Gene3D" id="4.10.1240.10">
    <property type="entry name" value="GPCR, family 2, extracellular hormone receptor domain"/>
    <property type="match status" value="1"/>
</dbReference>
<dbReference type="Gene3D" id="1.20.1070.10">
    <property type="entry name" value="Rhodopsin 7-helix transmembrane proteins"/>
    <property type="match status" value="1"/>
</dbReference>
<feature type="domain" description="G-protein coupled receptors family 2 profile 2" evidence="13">
    <location>
        <begin position="115"/>
        <end position="366"/>
    </location>
</feature>
<feature type="transmembrane region" description="Helical" evidence="11">
    <location>
        <begin position="228"/>
        <end position="249"/>
    </location>
</feature>
<dbReference type="InterPro" id="IPR050332">
    <property type="entry name" value="GPCR_2"/>
</dbReference>
<sequence length="409" mass="47123">CILTAKIIRPLRVILSAGFIYPCKRKTECTNAGTCAINSGCKRIWDQVLCWPDANPGQTLTFTCPGIFFHFTQQPGLVKRNCTAQGWTDPFPPYSIACPVDDDATLGEMAFLSTIKTFYTVGYSISTTSLVVAVMVLVAFRRLHCPRNYIHIHLFLTFILKAVAIFIKDVVLFQTEDPDSCGFSTTECKISMLLCHYFTMSNFMWLLVEALYINALLLSSFAHGRRYFWWLVLFGWGVPTIFTILWIFVKVYFEDISCWDIYHGSPYRWLIKGPIIVSVGVNFILFINIIRILLKKLDPRQINFNNSSQYRRLSKSTLLLIPLFGMHYILFNFLPDYTNVGVRLYLELCIGSFQGFIVAVLYCFLNQEVQAEICRKWRGSSYRFMPVWRKRTRWTMPSSSGIKMTSSVS</sequence>
<dbReference type="SUPFAM" id="SSF81321">
    <property type="entry name" value="Family A G protein-coupled receptor-like"/>
    <property type="match status" value="1"/>
</dbReference>
<dbReference type="InterPro" id="IPR036445">
    <property type="entry name" value="GPCR_2_extracell_dom_sf"/>
</dbReference>
<dbReference type="GO" id="GO:0017046">
    <property type="term" value="F:peptide hormone binding"/>
    <property type="evidence" value="ECO:0007669"/>
    <property type="project" value="TreeGrafter"/>
</dbReference>
<dbReference type="InterPro" id="IPR001879">
    <property type="entry name" value="GPCR_2_extracellular_dom"/>
</dbReference>
<dbReference type="SMART" id="SM00008">
    <property type="entry name" value="HormR"/>
    <property type="match status" value="1"/>
</dbReference>
<dbReference type="PROSITE" id="PS50261">
    <property type="entry name" value="G_PROTEIN_RECEP_F2_4"/>
    <property type="match status" value="1"/>
</dbReference>
<evidence type="ECO:0000256" key="2">
    <source>
        <dbReference type="ARBA" id="ARBA00005314"/>
    </source>
</evidence>
<comment type="subcellular location">
    <subcellularLocation>
        <location evidence="1">Cell membrane</location>
        <topology evidence="1">Multi-pass membrane protein</topology>
    </subcellularLocation>
</comment>
<keyword evidence="15" id="KW-1185">Reference proteome</keyword>
<dbReference type="PANTHER" id="PTHR45620:SF14">
    <property type="entry name" value="GROWTH HORMONE-RELEASING HORMONE RECEPTOR"/>
    <property type="match status" value="1"/>
</dbReference>
<evidence type="ECO:0000256" key="4">
    <source>
        <dbReference type="ARBA" id="ARBA00022692"/>
    </source>
</evidence>
<feature type="transmembrane region" description="Helical" evidence="11">
    <location>
        <begin position="152"/>
        <end position="173"/>
    </location>
</feature>
<dbReference type="PRINTS" id="PR00249">
    <property type="entry name" value="GPCRSECRETIN"/>
</dbReference>
<dbReference type="Ensembl" id="ENSVKKT00000022793.1">
    <property type="protein sequence ID" value="ENSVKKP00000022239.1"/>
    <property type="gene ID" value="ENSVKKG00000014524.1"/>
</dbReference>
<dbReference type="InterPro" id="IPR000832">
    <property type="entry name" value="GPCR_2_secretin-like"/>
</dbReference>
<keyword evidence="8" id="KW-0675">Receptor</keyword>
<dbReference type="FunFam" id="1.20.1070.10:FF:000114">
    <property type="entry name" value="Growth hormone releasing hormone receptor"/>
    <property type="match status" value="1"/>
</dbReference>
<feature type="domain" description="G-protein coupled receptors family 2 profile 1" evidence="12">
    <location>
        <begin position="28"/>
        <end position="102"/>
    </location>
</feature>
<keyword evidence="4 11" id="KW-0812">Transmembrane</keyword>
<evidence type="ECO:0000256" key="1">
    <source>
        <dbReference type="ARBA" id="ARBA00004651"/>
    </source>
</evidence>
<evidence type="ECO:0000313" key="15">
    <source>
        <dbReference type="Proteomes" id="UP000694545"/>
    </source>
</evidence>
<dbReference type="PANTHER" id="PTHR45620">
    <property type="entry name" value="PDF RECEPTOR-LIKE PROTEIN-RELATED"/>
    <property type="match status" value="1"/>
</dbReference>
<protein>
    <submittedName>
        <fullName evidence="14">Growth hormone releasing hormone receptor</fullName>
    </submittedName>
</protein>
<dbReference type="Pfam" id="PF02793">
    <property type="entry name" value="HRM"/>
    <property type="match status" value="1"/>
</dbReference>
<keyword evidence="7 11" id="KW-0472">Membrane</keyword>
<evidence type="ECO:0000256" key="5">
    <source>
        <dbReference type="ARBA" id="ARBA00022989"/>
    </source>
</evidence>
<evidence type="ECO:0000259" key="13">
    <source>
        <dbReference type="PROSITE" id="PS50261"/>
    </source>
</evidence>
<proteinExistence type="inferred from homology"/>
<dbReference type="GO" id="GO:0016520">
    <property type="term" value="F:growth hormone-releasing hormone receptor activity"/>
    <property type="evidence" value="ECO:0007669"/>
    <property type="project" value="TreeGrafter"/>
</dbReference>
<dbReference type="GO" id="GO:0007189">
    <property type="term" value="P:adenylate cyclase-activating G protein-coupled receptor signaling pathway"/>
    <property type="evidence" value="ECO:0007669"/>
    <property type="project" value="TreeGrafter"/>
</dbReference>
<feature type="transmembrane region" description="Helical" evidence="11">
    <location>
        <begin position="315"/>
        <end position="333"/>
    </location>
</feature>
<evidence type="ECO:0000313" key="14">
    <source>
        <dbReference type="Ensembl" id="ENSVKKP00000022239.1"/>
    </source>
</evidence>
<keyword evidence="9" id="KW-0325">Glycoprotein</keyword>
<feature type="transmembrane region" description="Helical" evidence="11">
    <location>
        <begin position="269"/>
        <end position="294"/>
    </location>
</feature>
<keyword evidence="10" id="KW-0807">Transducer</keyword>
<evidence type="ECO:0000256" key="7">
    <source>
        <dbReference type="ARBA" id="ARBA00023136"/>
    </source>
</evidence>
<reference evidence="14" key="2">
    <citation type="submission" date="2025-09" db="UniProtKB">
        <authorList>
            <consortium name="Ensembl"/>
        </authorList>
    </citation>
    <scope>IDENTIFICATION</scope>
</reference>
<dbReference type="InterPro" id="IPR017981">
    <property type="entry name" value="GPCR_2-like_7TM"/>
</dbReference>
<dbReference type="PROSITE" id="PS00649">
    <property type="entry name" value="G_PROTEIN_RECEP_F2_1"/>
    <property type="match status" value="1"/>
</dbReference>
<dbReference type="GO" id="GO:0008284">
    <property type="term" value="P:positive regulation of cell population proliferation"/>
    <property type="evidence" value="ECO:0007669"/>
    <property type="project" value="TreeGrafter"/>
</dbReference>
<dbReference type="PROSITE" id="PS50227">
    <property type="entry name" value="G_PROTEIN_RECEP_F2_3"/>
    <property type="match status" value="1"/>
</dbReference>
<dbReference type="InterPro" id="IPR017983">
    <property type="entry name" value="GPCR_2_secretin-like_CS"/>
</dbReference>
<evidence type="ECO:0000256" key="6">
    <source>
        <dbReference type="ARBA" id="ARBA00023040"/>
    </source>
</evidence>
<keyword evidence="5 11" id="KW-1133">Transmembrane helix</keyword>
<evidence type="ECO:0000256" key="3">
    <source>
        <dbReference type="ARBA" id="ARBA00022475"/>
    </source>
</evidence>
<dbReference type="AlphaFoldDB" id="A0A8D2Q6E9"/>
<dbReference type="GO" id="GO:0005886">
    <property type="term" value="C:plasma membrane"/>
    <property type="evidence" value="ECO:0007669"/>
    <property type="project" value="UniProtKB-SubCell"/>
</dbReference>
<reference evidence="14" key="1">
    <citation type="submission" date="2025-08" db="UniProtKB">
        <authorList>
            <consortium name="Ensembl"/>
        </authorList>
    </citation>
    <scope>IDENTIFICATION</scope>
</reference>
<dbReference type="PROSITE" id="PS00650">
    <property type="entry name" value="G_PROTEIN_RECEP_F2_2"/>
    <property type="match status" value="1"/>
</dbReference>
<evidence type="ECO:0000256" key="10">
    <source>
        <dbReference type="ARBA" id="ARBA00023224"/>
    </source>
</evidence>
<dbReference type="GO" id="GO:0007166">
    <property type="term" value="P:cell surface receptor signaling pathway"/>
    <property type="evidence" value="ECO:0007669"/>
    <property type="project" value="InterPro"/>
</dbReference>
<evidence type="ECO:0000259" key="12">
    <source>
        <dbReference type="PROSITE" id="PS50227"/>
    </source>
</evidence>
<keyword evidence="6" id="KW-0297">G-protein coupled receptor</keyword>
<keyword evidence="3" id="KW-1003">Cell membrane</keyword>
<dbReference type="GO" id="GO:0008528">
    <property type="term" value="F:G protein-coupled peptide receptor activity"/>
    <property type="evidence" value="ECO:0007669"/>
    <property type="project" value="TreeGrafter"/>
</dbReference>
<evidence type="ECO:0000256" key="11">
    <source>
        <dbReference type="SAM" id="Phobius"/>
    </source>
</evidence>
<feature type="transmembrane region" description="Helical" evidence="11">
    <location>
        <begin position="203"/>
        <end position="221"/>
    </location>
</feature>
<dbReference type="Pfam" id="PF00002">
    <property type="entry name" value="7tm_2"/>
    <property type="match status" value="1"/>
</dbReference>
<dbReference type="Proteomes" id="UP000694545">
    <property type="component" value="Unplaced"/>
</dbReference>
<feature type="transmembrane region" description="Helical" evidence="11">
    <location>
        <begin position="345"/>
        <end position="365"/>
    </location>
</feature>
<evidence type="ECO:0000256" key="8">
    <source>
        <dbReference type="ARBA" id="ARBA00023170"/>
    </source>
</evidence>
<evidence type="ECO:0000256" key="9">
    <source>
        <dbReference type="ARBA" id="ARBA00023180"/>
    </source>
</evidence>
<dbReference type="InterPro" id="IPR003288">
    <property type="entry name" value="GPCR_2_GHRH_rcpt"/>
</dbReference>
<dbReference type="GO" id="GO:0019838">
    <property type="term" value="F:growth factor binding"/>
    <property type="evidence" value="ECO:0007669"/>
    <property type="project" value="TreeGrafter"/>
</dbReference>